<accession>A0A367LKG4</accession>
<organism evidence="1 2">
    <name type="scientific">Ophiocordyceps polyrhachis-furcata BCC 54312</name>
    <dbReference type="NCBI Taxonomy" id="1330021"/>
    <lineage>
        <taxon>Eukaryota</taxon>
        <taxon>Fungi</taxon>
        <taxon>Dikarya</taxon>
        <taxon>Ascomycota</taxon>
        <taxon>Pezizomycotina</taxon>
        <taxon>Sordariomycetes</taxon>
        <taxon>Hypocreomycetidae</taxon>
        <taxon>Hypocreales</taxon>
        <taxon>Ophiocordycipitaceae</taxon>
        <taxon>Ophiocordyceps</taxon>
    </lineage>
</organism>
<evidence type="ECO:0000313" key="1">
    <source>
        <dbReference type="EMBL" id="RCI14890.1"/>
    </source>
</evidence>
<keyword evidence="2" id="KW-1185">Reference proteome</keyword>
<proteinExistence type="predicted"/>
<protein>
    <submittedName>
        <fullName evidence="1">Uncharacterized protein</fullName>
    </submittedName>
</protein>
<comment type="caution">
    <text evidence="1">The sequence shown here is derived from an EMBL/GenBank/DDBJ whole genome shotgun (WGS) entry which is preliminary data.</text>
</comment>
<reference evidence="1 2" key="1">
    <citation type="journal article" date="2015" name="BMC Genomics">
        <title>Insights from the genome of Ophiocordyceps polyrhachis-furcata to pathogenicity and host specificity in insect fungi.</title>
        <authorList>
            <person name="Wichadakul D."/>
            <person name="Kobmoo N."/>
            <person name="Ingsriswang S."/>
            <person name="Tangphatsornruang S."/>
            <person name="Chantasingh D."/>
            <person name="Luangsa-ard J.J."/>
            <person name="Eurwilaichitr L."/>
        </authorList>
    </citation>
    <scope>NUCLEOTIDE SEQUENCE [LARGE SCALE GENOMIC DNA]</scope>
    <source>
        <strain evidence="1 2">BCC 54312</strain>
    </source>
</reference>
<gene>
    <name evidence="1" type="ORF">L249_6990</name>
</gene>
<dbReference type="AlphaFoldDB" id="A0A367LKG4"/>
<dbReference type="Proteomes" id="UP000253664">
    <property type="component" value="Unassembled WGS sequence"/>
</dbReference>
<evidence type="ECO:0000313" key="2">
    <source>
        <dbReference type="Proteomes" id="UP000253664"/>
    </source>
</evidence>
<dbReference type="OrthoDB" id="10514246at2759"/>
<name>A0A367LKG4_9HYPO</name>
<sequence>MANKSAFSLFSSPRPLRITVCVTQMGPMKRKMQGRAPLNREEAADPKSFLLRLSQNPVRSNIGQRRDVRETLKHAKTTKKRTPVKTLYYLPLHPDPTENKVKVTDLSYKTRRIHRPPRNDELSYWKREEREDVRRNHETLSPPAHLSRQPRASLTGFIRQHKGKNFDSSPFRRPFSIQSQIEYGIERTEKPEFEAPGWREIIDGAGENTCVVRGRNSCPARGREVRGSAQGGYETAAKIRDEALITLRGKGGGREVDEESKGGYTGAAAAQDRAAMDAAAWSSRLVSDQTPCLVGKGDETMSSSQL</sequence>
<dbReference type="EMBL" id="LKCN02000003">
    <property type="protein sequence ID" value="RCI14890.1"/>
    <property type="molecule type" value="Genomic_DNA"/>
</dbReference>